<evidence type="ECO:0000256" key="1">
    <source>
        <dbReference type="SAM" id="MobiDB-lite"/>
    </source>
</evidence>
<protein>
    <submittedName>
        <fullName evidence="3">Unannotated protein</fullName>
    </submittedName>
</protein>
<reference evidence="3" key="1">
    <citation type="submission" date="2020-05" db="EMBL/GenBank/DDBJ databases">
        <authorList>
            <person name="Chiriac C."/>
            <person name="Salcher M."/>
            <person name="Ghai R."/>
            <person name="Kavagutti S V."/>
        </authorList>
    </citation>
    <scope>NUCLEOTIDE SEQUENCE</scope>
</reference>
<gene>
    <name evidence="2" type="ORF">UFOPK3494_00650</name>
    <name evidence="3" type="ORF">UFOPK4134_00705</name>
</gene>
<evidence type="ECO:0000313" key="2">
    <source>
        <dbReference type="EMBL" id="CAB4895510.1"/>
    </source>
</evidence>
<organism evidence="3">
    <name type="scientific">freshwater metagenome</name>
    <dbReference type="NCBI Taxonomy" id="449393"/>
    <lineage>
        <taxon>unclassified sequences</taxon>
        <taxon>metagenomes</taxon>
        <taxon>ecological metagenomes</taxon>
    </lineage>
</organism>
<accession>A0A6J7RGD6</accession>
<feature type="region of interest" description="Disordered" evidence="1">
    <location>
        <begin position="1"/>
        <end position="24"/>
    </location>
</feature>
<dbReference type="AlphaFoldDB" id="A0A6J7RGD6"/>
<feature type="region of interest" description="Disordered" evidence="1">
    <location>
        <begin position="87"/>
        <end position="108"/>
    </location>
</feature>
<proteinExistence type="predicted"/>
<evidence type="ECO:0000313" key="3">
    <source>
        <dbReference type="EMBL" id="CAB5027883.1"/>
    </source>
</evidence>
<name>A0A6J7RGD6_9ZZZZ</name>
<dbReference type="EMBL" id="CAFBPS010000040">
    <property type="protein sequence ID" value="CAB5027883.1"/>
    <property type="molecule type" value="Genomic_DNA"/>
</dbReference>
<feature type="region of interest" description="Disordered" evidence="1">
    <location>
        <begin position="127"/>
        <end position="159"/>
    </location>
</feature>
<dbReference type="EMBL" id="CAFBMF010000029">
    <property type="protein sequence ID" value="CAB4895510.1"/>
    <property type="molecule type" value="Genomic_DNA"/>
</dbReference>
<sequence length="159" mass="16704">MPTPDAPACTNAQRPDVSPPCRTSASHAVKKTSGIAAASAREMLPGTANNCRSWVQMYSAYAPPDSIAITRSPIFHILTRSPIALTTPEYSRPGISRKPAPRGSGYPPIRCKMSARLSAVARICTCTSSGPGTGTGTSSKLRTSGPPCDRKTTARMSKV</sequence>